<evidence type="ECO:0000313" key="1">
    <source>
        <dbReference type="EMBL" id="NKE65755.1"/>
    </source>
</evidence>
<comment type="caution">
    <text evidence="1">The sequence shown here is derived from an EMBL/GenBank/DDBJ whole genome shotgun (WGS) entry which is preliminary data.</text>
</comment>
<dbReference type="RefSeq" id="WP_168106843.1">
    <property type="nucleotide sequence ID" value="NZ_VTOX01000002.1"/>
</dbReference>
<evidence type="ECO:0000313" key="2">
    <source>
        <dbReference type="Proteomes" id="UP000521868"/>
    </source>
</evidence>
<keyword evidence="2" id="KW-1185">Reference proteome</keyword>
<sequence>MKPAWTLIANGTRARLLQQDAGAPMVILESFIHPVRPADGFAPGPSLFGDLEADWVRGHQHTEFARELAHLLEQEAQLEHYRSLTVFACCPFLGELLEEFGKATRARLAAAHDADLTGFTLSEIEERIAQELAANH</sequence>
<gene>
    <name evidence="1" type="ORF">RAMLITH_07960</name>
</gene>
<dbReference type="AlphaFoldDB" id="A0A7X6I611"/>
<name>A0A7X6I611_9BURK</name>
<organism evidence="1 2">
    <name type="scientific">Ramlibacter lithotrophicus</name>
    <dbReference type="NCBI Taxonomy" id="2606681"/>
    <lineage>
        <taxon>Bacteria</taxon>
        <taxon>Pseudomonadati</taxon>
        <taxon>Pseudomonadota</taxon>
        <taxon>Betaproteobacteria</taxon>
        <taxon>Burkholderiales</taxon>
        <taxon>Comamonadaceae</taxon>
        <taxon>Ramlibacter</taxon>
    </lineage>
</organism>
<reference evidence="1 2" key="1">
    <citation type="journal article" date="2020" name="Nature">
        <title>Bacterial chemolithoautotrophy via manganese oxidation.</title>
        <authorList>
            <person name="Yu H."/>
            <person name="Leadbetter J.R."/>
        </authorList>
    </citation>
    <scope>NUCLEOTIDE SEQUENCE [LARGE SCALE GENOMIC DNA]</scope>
    <source>
        <strain evidence="1 2">RBP-1</strain>
    </source>
</reference>
<dbReference type="Proteomes" id="UP000521868">
    <property type="component" value="Unassembled WGS sequence"/>
</dbReference>
<dbReference type="EMBL" id="VTOX01000002">
    <property type="protein sequence ID" value="NKE65755.1"/>
    <property type="molecule type" value="Genomic_DNA"/>
</dbReference>
<protein>
    <submittedName>
        <fullName evidence="1">Host attachment protein</fullName>
    </submittedName>
</protein>
<accession>A0A7X6I611</accession>
<proteinExistence type="predicted"/>
<dbReference type="Pfam" id="PF10116">
    <property type="entry name" value="Host_attach"/>
    <property type="match status" value="1"/>
</dbReference>
<dbReference type="InterPro" id="IPR019291">
    <property type="entry name" value="Host_attachment_protein"/>
</dbReference>